<keyword evidence="3" id="KW-1185">Reference proteome</keyword>
<sequence>MSIKSLSSSSGSSTSLAPSMDGPEPSSVSSSLSSSPTNSKLLDAPPPTSAKPKDKAKFGPRGILLERSRTPSSASCSSLPSTASGNIKFAPLPELAPRRRKSSVPLGVAARSQMMARRRGQPIVEPGTGVWTEQEMEDHRRRVTGEQRGDVEDPFLALGRIMKGAWRKMNGKEEKPSVPKTGRVVTGMVDNTNVHPQDHQTFDVHPSYIRSSVDGVEDVNLPTGDDEDANESGPPTPAKDFGETETIRGPAP</sequence>
<feature type="compositionally biased region" description="Low complexity" evidence="1">
    <location>
        <begin position="1"/>
        <end position="39"/>
    </location>
</feature>
<evidence type="ECO:0000313" key="3">
    <source>
        <dbReference type="Proteomes" id="UP000054007"/>
    </source>
</evidence>
<organism evidence="2 3">
    <name type="scientific">Cylindrobasidium torrendii FP15055 ss-10</name>
    <dbReference type="NCBI Taxonomy" id="1314674"/>
    <lineage>
        <taxon>Eukaryota</taxon>
        <taxon>Fungi</taxon>
        <taxon>Dikarya</taxon>
        <taxon>Basidiomycota</taxon>
        <taxon>Agaricomycotina</taxon>
        <taxon>Agaricomycetes</taxon>
        <taxon>Agaricomycetidae</taxon>
        <taxon>Agaricales</taxon>
        <taxon>Marasmiineae</taxon>
        <taxon>Physalacriaceae</taxon>
        <taxon>Cylindrobasidium</taxon>
    </lineage>
</organism>
<dbReference type="OrthoDB" id="3265817at2759"/>
<evidence type="ECO:0000313" key="2">
    <source>
        <dbReference type="EMBL" id="KIY70405.1"/>
    </source>
</evidence>
<accession>A0A0D7BJJ1</accession>
<feature type="compositionally biased region" description="Low complexity" evidence="1">
    <location>
        <begin position="70"/>
        <end position="84"/>
    </location>
</feature>
<reference evidence="2 3" key="1">
    <citation type="journal article" date="2015" name="Fungal Genet. Biol.">
        <title>Evolution of novel wood decay mechanisms in Agaricales revealed by the genome sequences of Fistulina hepatica and Cylindrobasidium torrendii.</title>
        <authorList>
            <person name="Floudas D."/>
            <person name="Held B.W."/>
            <person name="Riley R."/>
            <person name="Nagy L.G."/>
            <person name="Koehler G."/>
            <person name="Ransdell A.S."/>
            <person name="Younus H."/>
            <person name="Chow J."/>
            <person name="Chiniquy J."/>
            <person name="Lipzen A."/>
            <person name="Tritt A."/>
            <person name="Sun H."/>
            <person name="Haridas S."/>
            <person name="LaButti K."/>
            <person name="Ohm R.A."/>
            <person name="Kues U."/>
            <person name="Blanchette R.A."/>
            <person name="Grigoriev I.V."/>
            <person name="Minto R.E."/>
            <person name="Hibbett D.S."/>
        </authorList>
    </citation>
    <scope>NUCLEOTIDE SEQUENCE [LARGE SCALE GENOMIC DNA]</scope>
    <source>
        <strain evidence="2 3">FP15055 ss-10</strain>
    </source>
</reference>
<dbReference type="EMBL" id="KN880468">
    <property type="protein sequence ID" value="KIY70405.1"/>
    <property type="molecule type" value="Genomic_DNA"/>
</dbReference>
<evidence type="ECO:0000256" key="1">
    <source>
        <dbReference type="SAM" id="MobiDB-lite"/>
    </source>
</evidence>
<feature type="region of interest" description="Disordered" evidence="1">
    <location>
        <begin position="190"/>
        <end position="252"/>
    </location>
</feature>
<gene>
    <name evidence="2" type="ORF">CYLTODRAFT_183854</name>
</gene>
<proteinExistence type="predicted"/>
<feature type="compositionally biased region" description="Basic and acidic residues" evidence="1">
    <location>
        <begin position="137"/>
        <end position="151"/>
    </location>
</feature>
<protein>
    <submittedName>
        <fullName evidence="2">Uncharacterized protein</fullName>
    </submittedName>
</protein>
<dbReference type="Proteomes" id="UP000054007">
    <property type="component" value="Unassembled WGS sequence"/>
</dbReference>
<dbReference type="AlphaFoldDB" id="A0A0D7BJJ1"/>
<feature type="region of interest" description="Disordered" evidence="1">
    <location>
        <begin position="1"/>
        <end position="151"/>
    </location>
</feature>
<name>A0A0D7BJJ1_9AGAR</name>